<feature type="region of interest" description="Disordered" evidence="1">
    <location>
        <begin position="113"/>
        <end position="145"/>
    </location>
</feature>
<dbReference type="Proteomes" id="UP000297245">
    <property type="component" value="Unassembled WGS sequence"/>
</dbReference>
<dbReference type="OrthoDB" id="3039222at2759"/>
<name>A0A4S8LIG1_DENBC</name>
<proteinExistence type="predicted"/>
<feature type="compositionally biased region" description="Acidic residues" evidence="1">
    <location>
        <begin position="133"/>
        <end position="145"/>
    </location>
</feature>
<gene>
    <name evidence="2" type="ORF">K435DRAFT_803209</name>
</gene>
<evidence type="ECO:0000313" key="2">
    <source>
        <dbReference type="EMBL" id="THU88834.1"/>
    </source>
</evidence>
<reference evidence="2 3" key="1">
    <citation type="journal article" date="2019" name="Nat. Ecol. Evol.">
        <title>Megaphylogeny resolves global patterns of mushroom evolution.</title>
        <authorList>
            <person name="Varga T."/>
            <person name="Krizsan K."/>
            <person name="Foldi C."/>
            <person name="Dima B."/>
            <person name="Sanchez-Garcia M."/>
            <person name="Sanchez-Ramirez S."/>
            <person name="Szollosi G.J."/>
            <person name="Szarkandi J.G."/>
            <person name="Papp V."/>
            <person name="Albert L."/>
            <person name="Andreopoulos W."/>
            <person name="Angelini C."/>
            <person name="Antonin V."/>
            <person name="Barry K.W."/>
            <person name="Bougher N.L."/>
            <person name="Buchanan P."/>
            <person name="Buyck B."/>
            <person name="Bense V."/>
            <person name="Catcheside P."/>
            <person name="Chovatia M."/>
            <person name="Cooper J."/>
            <person name="Damon W."/>
            <person name="Desjardin D."/>
            <person name="Finy P."/>
            <person name="Geml J."/>
            <person name="Haridas S."/>
            <person name="Hughes K."/>
            <person name="Justo A."/>
            <person name="Karasinski D."/>
            <person name="Kautmanova I."/>
            <person name="Kiss B."/>
            <person name="Kocsube S."/>
            <person name="Kotiranta H."/>
            <person name="LaButti K.M."/>
            <person name="Lechner B.E."/>
            <person name="Liimatainen K."/>
            <person name="Lipzen A."/>
            <person name="Lukacs Z."/>
            <person name="Mihaltcheva S."/>
            <person name="Morgado L.N."/>
            <person name="Niskanen T."/>
            <person name="Noordeloos M.E."/>
            <person name="Ohm R.A."/>
            <person name="Ortiz-Santana B."/>
            <person name="Ovrebo C."/>
            <person name="Racz N."/>
            <person name="Riley R."/>
            <person name="Savchenko A."/>
            <person name="Shiryaev A."/>
            <person name="Soop K."/>
            <person name="Spirin V."/>
            <person name="Szebenyi C."/>
            <person name="Tomsovsky M."/>
            <person name="Tulloss R.E."/>
            <person name="Uehling J."/>
            <person name="Grigoriev I.V."/>
            <person name="Vagvolgyi C."/>
            <person name="Papp T."/>
            <person name="Martin F.M."/>
            <person name="Miettinen O."/>
            <person name="Hibbett D.S."/>
            <person name="Nagy L.G."/>
        </authorList>
    </citation>
    <scope>NUCLEOTIDE SEQUENCE [LARGE SCALE GENOMIC DNA]</scope>
    <source>
        <strain evidence="2 3">CBS 962.96</strain>
    </source>
</reference>
<dbReference type="EMBL" id="ML179393">
    <property type="protein sequence ID" value="THU88834.1"/>
    <property type="molecule type" value="Genomic_DNA"/>
</dbReference>
<evidence type="ECO:0000256" key="1">
    <source>
        <dbReference type="SAM" id="MobiDB-lite"/>
    </source>
</evidence>
<evidence type="ECO:0008006" key="4">
    <source>
        <dbReference type="Google" id="ProtNLM"/>
    </source>
</evidence>
<sequence length="466" mass="53080">MPKDSENEISQAYVKVVLHEDNTLQCMCDNFYQTGKTYRHTFAVSLLLKYGPASRFMENETINPVRGREAKGRSQNIQKLKSQGRDLQQRTDYGVLQDLDYFLERWEKESDIDPLTKEIGSQNTDDESHTEEGGESAGEDGDDDFQLCSQRVIVSKGRPARSQPMQPYRATSRRKVPTQFQAKPGPKGERLHPLSLLHKGPAHLQTKEAKERVNFFPTYELIDILTKVKAQGIKNLQMLTTKKNTARERILLEPGPKHKLDQIKELGSVSHPQVRRQLLRGPEPAGFENDEIEALFEKNVNRWNGADYFLRQDEMVGFTDLLNALAVSTGSNCLFLANEYQTLGQRLIECGPDHSTDELEILKPEWFGPGTIYAQLIHYTAHFLSRPTSIHFFHLDNSKAHWVLFKVSSKSFKIDLFDSLSDGDWDEIVDIDSEEGMVAIASHFGGLKNYTQASVSNLFRFSYSQS</sequence>
<protein>
    <recommendedName>
        <fullName evidence="4">SWIM-type domain-containing protein</fullName>
    </recommendedName>
</protein>
<keyword evidence="3" id="KW-1185">Reference proteome</keyword>
<organism evidence="2 3">
    <name type="scientific">Dendrothele bispora (strain CBS 962.96)</name>
    <dbReference type="NCBI Taxonomy" id="1314807"/>
    <lineage>
        <taxon>Eukaryota</taxon>
        <taxon>Fungi</taxon>
        <taxon>Dikarya</taxon>
        <taxon>Basidiomycota</taxon>
        <taxon>Agaricomycotina</taxon>
        <taxon>Agaricomycetes</taxon>
        <taxon>Agaricomycetidae</taxon>
        <taxon>Agaricales</taxon>
        <taxon>Agaricales incertae sedis</taxon>
        <taxon>Dendrothele</taxon>
    </lineage>
</organism>
<evidence type="ECO:0000313" key="3">
    <source>
        <dbReference type="Proteomes" id="UP000297245"/>
    </source>
</evidence>
<feature type="region of interest" description="Disordered" evidence="1">
    <location>
        <begin position="158"/>
        <end position="191"/>
    </location>
</feature>
<accession>A0A4S8LIG1</accession>
<dbReference type="AlphaFoldDB" id="A0A4S8LIG1"/>